<feature type="transmembrane region" description="Helical" evidence="1">
    <location>
        <begin position="12"/>
        <end position="32"/>
    </location>
</feature>
<dbReference type="EMBL" id="AMFJ01036149">
    <property type="protein sequence ID" value="EKD24968.1"/>
    <property type="molecule type" value="Genomic_DNA"/>
</dbReference>
<evidence type="ECO:0000313" key="2">
    <source>
        <dbReference type="EMBL" id="EKD24968.1"/>
    </source>
</evidence>
<keyword evidence="1" id="KW-0472">Membrane</keyword>
<proteinExistence type="predicted"/>
<organism evidence="2">
    <name type="scientific">uncultured bacterium</name>
    <name type="common">gcode 4</name>
    <dbReference type="NCBI Taxonomy" id="1234023"/>
    <lineage>
        <taxon>Bacteria</taxon>
        <taxon>environmental samples</taxon>
    </lineage>
</organism>
<reference evidence="2" key="1">
    <citation type="journal article" date="2012" name="Science">
        <title>Fermentation, hydrogen, and sulfur metabolism in multiple uncultivated bacterial phyla.</title>
        <authorList>
            <person name="Wrighton K.C."/>
            <person name="Thomas B.C."/>
            <person name="Sharon I."/>
            <person name="Miller C.S."/>
            <person name="Castelle C.J."/>
            <person name="VerBerkmoes N.C."/>
            <person name="Wilkins M.J."/>
            <person name="Hettich R.L."/>
            <person name="Lipton M.S."/>
            <person name="Williams K.H."/>
            <person name="Long P.E."/>
            <person name="Banfield J.F."/>
        </authorList>
    </citation>
    <scope>NUCLEOTIDE SEQUENCE [LARGE SCALE GENOMIC DNA]</scope>
</reference>
<dbReference type="AlphaFoldDB" id="K1XX45"/>
<gene>
    <name evidence="2" type="ORF">ACD_80C00142G0010</name>
</gene>
<sequence length="116" mass="13853">MNMKNMNRIKWFFLSSAISIFVIVILAIRLLWERTIKINDDNDSVSANIENFKEIEMIFVWRNDESQGDDSLSPEFKDIIELKKGIDGKWQIIDQKNLWKCQPDRWHQDFSTELCI</sequence>
<comment type="caution">
    <text evidence="2">The sequence shown here is derived from an EMBL/GenBank/DDBJ whole genome shotgun (WGS) entry which is preliminary data.</text>
</comment>
<protein>
    <submittedName>
        <fullName evidence="2">Uncharacterized protein</fullName>
    </submittedName>
</protein>
<keyword evidence="1" id="KW-1133">Transmembrane helix</keyword>
<keyword evidence="1" id="KW-0812">Transmembrane</keyword>
<accession>K1XX45</accession>
<evidence type="ECO:0000256" key="1">
    <source>
        <dbReference type="SAM" id="Phobius"/>
    </source>
</evidence>
<name>K1XX45_9BACT</name>